<sequence length="222" mass="25872">MKEDTEDYIFDYHRSKLTFGLLLFEFEDAVKEGDGDRLLNVYKFALLFYKCYGHHKYAYVIFLYLVKVEAAISEMQAASLKYNRFYSRSGGKGCNISSDLKMEQLNKLLKTLWRGVGANLNKDSAARVANAIESLECIIESIDKDCALDGRIRYRSKGKTEDTVNKIVNDLIEKRTFNYTPRRNGYPSFPQFPAHLLQSLDFRDLHSWMKGHLEQWEAIYEK</sequence>
<evidence type="ECO:0000313" key="2">
    <source>
        <dbReference type="EMBL" id="CAB3990216.1"/>
    </source>
</evidence>
<feature type="domain" description="DUF6589" evidence="1">
    <location>
        <begin position="4"/>
        <end position="149"/>
    </location>
</feature>
<dbReference type="AlphaFoldDB" id="A0A7D9HRM3"/>
<dbReference type="Proteomes" id="UP001152795">
    <property type="component" value="Unassembled WGS sequence"/>
</dbReference>
<organism evidence="2 3">
    <name type="scientific">Paramuricea clavata</name>
    <name type="common">Red gorgonian</name>
    <name type="synonym">Violescent sea-whip</name>
    <dbReference type="NCBI Taxonomy" id="317549"/>
    <lineage>
        <taxon>Eukaryota</taxon>
        <taxon>Metazoa</taxon>
        <taxon>Cnidaria</taxon>
        <taxon>Anthozoa</taxon>
        <taxon>Octocorallia</taxon>
        <taxon>Malacalcyonacea</taxon>
        <taxon>Plexauridae</taxon>
        <taxon>Paramuricea</taxon>
    </lineage>
</organism>
<dbReference type="OrthoDB" id="5987212at2759"/>
<dbReference type="InterPro" id="IPR046496">
    <property type="entry name" value="DUF6589"/>
</dbReference>
<reference evidence="2" key="1">
    <citation type="submission" date="2020-04" db="EMBL/GenBank/DDBJ databases">
        <authorList>
            <person name="Alioto T."/>
            <person name="Alioto T."/>
            <person name="Gomez Garrido J."/>
        </authorList>
    </citation>
    <scope>NUCLEOTIDE SEQUENCE</scope>
    <source>
        <strain evidence="2">A484AB</strain>
    </source>
</reference>
<protein>
    <recommendedName>
        <fullName evidence="1">DUF6589 domain-containing protein</fullName>
    </recommendedName>
</protein>
<evidence type="ECO:0000259" key="1">
    <source>
        <dbReference type="Pfam" id="PF20231"/>
    </source>
</evidence>
<evidence type="ECO:0000313" key="3">
    <source>
        <dbReference type="Proteomes" id="UP001152795"/>
    </source>
</evidence>
<accession>A0A7D9HRM3</accession>
<keyword evidence="3" id="KW-1185">Reference proteome</keyword>
<dbReference type="EMBL" id="CACRXK020001621">
    <property type="protein sequence ID" value="CAB3990216.1"/>
    <property type="molecule type" value="Genomic_DNA"/>
</dbReference>
<name>A0A7D9HRM3_PARCT</name>
<dbReference type="Pfam" id="PF20231">
    <property type="entry name" value="DUF6589"/>
    <property type="match status" value="1"/>
</dbReference>
<gene>
    <name evidence="2" type="ORF">PACLA_8A040487</name>
</gene>
<comment type="caution">
    <text evidence="2">The sequence shown here is derived from an EMBL/GenBank/DDBJ whole genome shotgun (WGS) entry which is preliminary data.</text>
</comment>
<proteinExistence type="predicted"/>